<evidence type="ECO:0000313" key="1">
    <source>
        <dbReference type="EMBL" id="KXH84891.1"/>
    </source>
</evidence>
<dbReference type="EMBL" id="LPUR01000001">
    <property type="protein sequence ID" value="KXH84891.1"/>
    <property type="molecule type" value="Genomic_DNA"/>
</dbReference>
<protein>
    <submittedName>
        <fullName evidence="1">Uncharacterized protein</fullName>
    </submittedName>
</protein>
<gene>
    <name evidence="1" type="ORF">AU378_03810</name>
</gene>
<name>A0A135WJ17_9FLAO</name>
<comment type="caution">
    <text evidence="1">The sequence shown here is derived from an EMBL/GenBank/DDBJ whole genome shotgun (WGS) entry which is preliminary data.</text>
</comment>
<evidence type="ECO:0000313" key="2">
    <source>
        <dbReference type="Proteomes" id="UP000070513"/>
    </source>
</evidence>
<proteinExistence type="predicted"/>
<sequence length="104" mass="11922">MAQYPLTPEGVKAKEEELCKLDDRELINQAVILSKDARAWIFKNFELTEEQAAYYNELHEDFNYYLGWQMASNVIGRQPITIEPIPAEASRASNSRKKTSVSVI</sequence>
<dbReference type="Proteomes" id="UP000070513">
    <property type="component" value="Unassembled WGS sequence"/>
</dbReference>
<reference evidence="2" key="1">
    <citation type="submission" date="2015-12" db="EMBL/GenBank/DDBJ databases">
        <title>Genome sequence of a biocontrol rhizobacterium Chryseobacterium kwangjuense strain KJ1R5 isolated from pepper (Capsicum annuum L.).</title>
        <authorList>
            <person name="Jeong J.-J."/>
            <person name="Park H."/>
            <person name="Mannaa M."/>
            <person name="Sang M.K."/>
            <person name="Choi I.-G."/>
            <person name="Kim K.D."/>
        </authorList>
    </citation>
    <scope>NUCLEOTIDE SEQUENCE [LARGE SCALE GENOMIC DNA]</scope>
    <source>
        <strain evidence="2">KJ1R5</strain>
    </source>
</reference>
<accession>A0A135WJ17</accession>
<reference evidence="1 2" key="2">
    <citation type="journal article" date="2016" name="Genome Announc.">
        <title>Draft Genome Sequence of a Biocontrol Rhizobacterium, Chryseobacterium kwangjuense Strain KJ1R5, Isolated from Pepper (Capsicum annuum).</title>
        <authorList>
            <person name="Jeong J.J."/>
            <person name="Park H."/>
            <person name="Park B.H."/>
            <person name="Mannaa M."/>
            <person name="Sang M.K."/>
            <person name="Choi I.G."/>
            <person name="Kim K.D."/>
        </authorList>
    </citation>
    <scope>NUCLEOTIDE SEQUENCE [LARGE SCALE GENOMIC DNA]</scope>
    <source>
        <strain evidence="1 2">KJ1R5</strain>
    </source>
</reference>
<organism evidence="1 2">
    <name type="scientific">Chryseobacterium kwangjuense</name>
    <dbReference type="NCBI Taxonomy" id="267125"/>
    <lineage>
        <taxon>Bacteria</taxon>
        <taxon>Pseudomonadati</taxon>
        <taxon>Bacteroidota</taxon>
        <taxon>Flavobacteriia</taxon>
        <taxon>Flavobacteriales</taxon>
        <taxon>Weeksellaceae</taxon>
        <taxon>Chryseobacterium group</taxon>
        <taxon>Chryseobacterium</taxon>
    </lineage>
</organism>
<dbReference type="AlphaFoldDB" id="A0A135WJ17"/>